<dbReference type="EMBL" id="LGRX02030252">
    <property type="protein sequence ID" value="KAK3245926.1"/>
    <property type="molecule type" value="Genomic_DNA"/>
</dbReference>
<name>A0AAE0C007_9CHLO</name>
<gene>
    <name evidence="1" type="ORF">CYMTET_44527</name>
</gene>
<proteinExistence type="predicted"/>
<evidence type="ECO:0000313" key="1">
    <source>
        <dbReference type="EMBL" id="KAK3245926.1"/>
    </source>
</evidence>
<reference evidence="1 2" key="1">
    <citation type="journal article" date="2015" name="Genome Biol. Evol.">
        <title>Comparative Genomics of a Bacterivorous Green Alga Reveals Evolutionary Causalities and Consequences of Phago-Mixotrophic Mode of Nutrition.</title>
        <authorList>
            <person name="Burns J.A."/>
            <person name="Paasch A."/>
            <person name="Narechania A."/>
            <person name="Kim E."/>
        </authorList>
    </citation>
    <scope>NUCLEOTIDE SEQUENCE [LARGE SCALE GENOMIC DNA]</scope>
    <source>
        <strain evidence="1 2">PLY_AMNH</strain>
    </source>
</reference>
<keyword evidence="2" id="KW-1185">Reference proteome</keyword>
<dbReference type="Proteomes" id="UP001190700">
    <property type="component" value="Unassembled WGS sequence"/>
</dbReference>
<comment type="caution">
    <text evidence="1">The sequence shown here is derived from an EMBL/GenBank/DDBJ whole genome shotgun (WGS) entry which is preliminary data.</text>
</comment>
<organism evidence="1 2">
    <name type="scientific">Cymbomonas tetramitiformis</name>
    <dbReference type="NCBI Taxonomy" id="36881"/>
    <lineage>
        <taxon>Eukaryota</taxon>
        <taxon>Viridiplantae</taxon>
        <taxon>Chlorophyta</taxon>
        <taxon>Pyramimonadophyceae</taxon>
        <taxon>Pyramimonadales</taxon>
        <taxon>Pyramimonadaceae</taxon>
        <taxon>Cymbomonas</taxon>
    </lineage>
</organism>
<protein>
    <submittedName>
        <fullName evidence="1">Uncharacterized protein</fullName>
    </submittedName>
</protein>
<evidence type="ECO:0000313" key="2">
    <source>
        <dbReference type="Proteomes" id="UP001190700"/>
    </source>
</evidence>
<dbReference type="AlphaFoldDB" id="A0AAE0C007"/>
<accession>A0AAE0C007</accession>
<sequence>MFLSQKLTWVDGCVLAGWFSGWLEGAVCNEPKVETSWRDHEHHVLRRLRGVVTWEQSRQQWSRQQQAADQNLKLFNTVFKKRFVSCCYMCAL</sequence>